<dbReference type="KEGG" id="thd:BHV28_04590"/>
<dbReference type="CDD" id="cd00293">
    <property type="entry name" value="USP-like"/>
    <property type="match status" value="1"/>
</dbReference>
<proteinExistence type="predicted"/>
<reference evidence="2 3" key="2">
    <citation type="journal article" date="2016" name="Sci. Rep.">
        <title>The genome of Rhizobiales bacteria in predatory ants reveals urease gene functions but no genes for nitrogen fixation.</title>
        <authorList>
            <person name="Neuvonen M.M."/>
            <person name="Tamarit D."/>
            <person name="Naslund K."/>
            <person name="Liebig J."/>
            <person name="Feldhaar H."/>
            <person name="Moran N.A."/>
            <person name="Guy L."/>
            <person name="Andersson S.G."/>
        </authorList>
    </citation>
    <scope>NUCLEOTIDE SEQUENCE [LARGE SCALE GENOMIC DNA]</scope>
    <source>
        <strain evidence="2 3">Hsal</strain>
    </source>
</reference>
<dbReference type="Proteomes" id="UP000188912">
    <property type="component" value="Chromosome"/>
</dbReference>
<evidence type="ECO:0000313" key="2">
    <source>
        <dbReference type="EMBL" id="AQS41171.1"/>
    </source>
</evidence>
<dbReference type="Gene3D" id="3.40.50.12370">
    <property type="match status" value="1"/>
</dbReference>
<dbReference type="STRING" id="1902579.BHV28_04590"/>
<evidence type="ECO:0000259" key="1">
    <source>
        <dbReference type="Pfam" id="PF00582"/>
    </source>
</evidence>
<dbReference type="InterPro" id="IPR006016">
    <property type="entry name" value="UspA"/>
</dbReference>
<sequence>MNSQRLSRKDGHRRKFLAIIDETPECRRAVAYASRRAQNTGGSLTLLFVIDNTNFQQILGVGNIMQAEAQERARTTLTQIVAELRENQGMEPEQVICEGKPVEQIIRFIEEDRDIAVLVLAAGAGKESPGPLVQALVSRNAAFPVPVTVIPNNLSDADLDAVT</sequence>
<keyword evidence="3" id="KW-1185">Reference proteome</keyword>
<dbReference type="EMBL" id="CP017315">
    <property type="protein sequence ID" value="AQS41171.1"/>
    <property type="molecule type" value="Genomic_DNA"/>
</dbReference>
<feature type="domain" description="UspA" evidence="1">
    <location>
        <begin position="13"/>
        <end position="122"/>
    </location>
</feature>
<reference evidence="2 3" key="1">
    <citation type="journal article" date="2010" name="Science">
        <title>Genomic comparison of the ants Camponotus floridanus and Harpegnathos saltator.</title>
        <authorList>
            <person name="Bonasio R."/>
            <person name="Zhang G."/>
            <person name="Ye C."/>
            <person name="Mutti N.S."/>
            <person name="Fang X."/>
            <person name="Qin N."/>
            <person name="Donahue G."/>
            <person name="Yang P."/>
            <person name="Li Q."/>
            <person name="Li C."/>
            <person name="Zhang P."/>
            <person name="Huang Z."/>
            <person name="Berger S.L."/>
            <person name="Reinberg D."/>
            <person name="Wang J."/>
            <person name="Liebig J."/>
        </authorList>
    </citation>
    <scope>NUCLEOTIDE SEQUENCE [LARGE SCALE GENOMIC DNA]</scope>
    <source>
        <strain evidence="2 3">Hsal</strain>
    </source>
</reference>
<accession>A0A1U9JTI1</accession>
<gene>
    <name evidence="2" type="primary">uspA</name>
    <name evidence="2" type="ORF">BHV28_04590</name>
</gene>
<dbReference type="Pfam" id="PF00582">
    <property type="entry name" value="Usp"/>
    <property type="match status" value="1"/>
</dbReference>
<dbReference type="SUPFAM" id="SSF52402">
    <property type="entry name" value="Adenine nucleotide alpha hydrolases-like"/>
    <property type="match status" value="1"/>
</dbReference>
<protein>
    <submittedName>
        <fullName evidence="2">Universal stress protein UspA</fullName>
    </submittedName>
</protein>
<name>A0A1U9JTI1_9HYPH</name>
<evidence type="ECO:0000313" key="3">
    <source>
        <dbReference type="Proteomes" id="UP000188912"/>
    </source>
</evidence>
<organism evidence="2 3">
    <name type="scientific">Candidatus Tokpelaia hoelldobleri</name>
    <dbReference type="NCBI Taxonomy" id="1902579"/>
    <lineage>
        <taxon>Bacteria</taxon>
        <taxon>Pseudomonadati</taxon>
        <taxon>Pseudomonadota</taxon>
        <taxon>Alphaproteobacteria</taxon>
        <taxon>Hyphomicrobiales</taxon>
        <taxon>Candidatus Tokpelaia</taxon>
    </lineage>
</organism>
<dbReference type="AlphaFoldDB" id="A0A1U9JTI1"/>